<feature type="transmembrane region" description="Helical" evidence="14">
    <location>
        <begin position="122"/>
        <end position="139"/>
    </location>
</feature>
<evidence type="ECO:0000256" key="11">
    <source>
        <dbReference type="ARBA" id="ARBA00023603"/>
    </source>
</evidence>
<protein>
    <recommendedName>
        <fullName evidence="12">Glycosyl-4,4'-diaponeurosporenoate acyltransferase</fullName>
    </recommendedName>
</protein>
<evidence type="ECO:0000256" key="5">
    <source>
        <dbReference type="ARBA" id="ARBA00022729"/>
    </source>
</evidence>
<evidence type="ECO:0000256" key="7">
    <source>
        <dbReference type="ARBA" id="ARBA00022989"/>
    </source>
</evidence>
<evidence type="ECO:0000256" key="3">
    <source>
        <dbReference type="ARBA" id="ARBA00022679"/>
    </source>
</evidence>
<sequence length="167" mass="20241">MKLIRLFIRNTIAWMLIQLSLSYTIMHVPRKLFQHQGYLFKSHTFEDGGHFWQRYFKVKKWKQQLPDSSSIFPSSFNHRQLVSTDLNALQTFSTETNRAEFTHWLSLLICPLFYLWNPKWAARINIFYAFFSSLPFIIVQRYNRPKLQQLITKKERRLYDNTGTKKR</sequence>
<proteinExistence type="inferred from homology"/>
<comment type="caution">
    <text evidence="15">The sequence shown here is derived from an EMBL/GenBank/DDBJ whole genome shotgun (WGS) entry which is preliminary data.</text>
</comment>
<keyword evidence="2" id="KW-1003">Cell membrane</keyword>
<evidence type="ECO:0000256" key="4">
    <source>
        <dbReference type="ARBA" id="ARBA00022692"/>
    </source>
</evidence>
<keyword evidence="16" id="KW-1185">Reference proteome</keyword>
<evidence type="ECO:0000313" key="16">
    <source>
        <dbReference type="Proteomes" id="UP000295310"/>
    </source>
</evidence>
<dbReference type="InterPro" id="IPR044021">
    <property type="entry name" value="CrtO"/>
</dbReference>
<dbReference type="EMBL" id="SCWA01000004">
    <property type="protein sequence ID" value="TDL98394.1"/>
    <property type="molecule type" value="Genomic_DNA"/>
</dbReference>
<dbReference type="GO" id="GO:0005886">
    <property type="term" value="C:plasma membrane"/>
    <property type="evidence" value="ECO:0007669"/>
    <property type="project" value="UniProtKB-SubCell"/>
</dbReference>
<evidence type="ECO:0000256" key="6">
    <source>
        <dbReference type="ARBA" id="ARBA00022746"/>
    </source>
</evidence>
<keyword evidence="4 14" id="KW-0812">Transmembrane</keyword>
<dbReference type="Proteomes" id="UP000295310">
    <property type="component" value="Unassembled WGS sequence"/>
</dbReference>
<comment type="subcellular location">
    <subcellularLocation>
        <location evidence="1">Cell membrane</location>
        <topology evidence="1">Single-pass membrane protein</topology>
    </subcellularLocation>
</comment>
<evidence type="ECO:0000256" key="13">
    <source>
        <dbReference type="ARBA" id="ARBA00025324"/>
    </source>
</evidence>
<evidence type="ECO:0000256" key="14">
    <source>
        <dbReference type="SAM" id="Phobius"/>
    </source>
</evidence>
<dbReference type="AlphaFoldDB" id="A0A4R6BF12"/>
<comment type="pathway">
    <text evidence="10">Carotenoid biosynthesis; staphyloxanthin biosynthesis; staphyloxanthin from farnesyl diphosphate: step 5/5.</text>
</comment>
<keyword evidence="5" id="KW-0732">Signal</keyword>
<accession>A0A4R6BF12</accession>
<evidence type="ECO:0000313" key="15">
    <source>
        <dbReference type="EMBL" id="TDL98394.1"/>
    </source>
</evidence>
<evidence type="ECO:0000256" key="10">
    <source>
        <dbReference type="ARBA" id="ARBA00023588"/>
    </source>
</evidence>
<dbReference type="Pfam" id="PF18927">
    <property type="entry name" value="CrtO"/>
    <property type="match status" value="1"/>
</dbReference>
<dbReference type="GO" id="GO:0016117">
    <property type="term" value="P:carotenoid biosynthetic process"/>
    <property type="evidence" value="ECO:0007669"/>
    <property type="project" value="UniProtKB-KW"/>
</dbReference>
<keyword evidence="3 15" id="KW-0808">Transferase</keyword>
<comment type="similarity">
    <text evidence="11">Belongs to the acyltransferase CrtO family.</text>
</comment>
<evidence type="ECO:0000256" key="9">
    <source>
        <dbReference type="ARBA" id="ARBA00023315"/>
    </source>
</evidence>
<keyword evidence="6" id="KW-0125">Carotenoid biosynthesis</keyword>
<evidence type="ECO:0000256" key="12">
    <source>
        <dbReference type="ARBA" id="ARBA00023667"/>
    </source>
</evidence>
<keyword evidence="8 14" id="KW-0472">Membrane</keyword>
<gene>
    <name evidence="15" type="ORF">ERX27_02870</name>
</gene>
<keyword evidence="9 15" id="KW-0012">Acyltransferase</keyword>
<name>A0A4R6BF12_9STAP</name>
<dbReference type="OrthoDB" id="3783432at2"/>
<organism evidence="15 16">
    <name type="scientific">Macrococcus brunensis</name>
    <dbReference type="NCBI Taxonomy" id="198483"/>
    <lineage>
        <taxon>Bacteria</taxon>
        <taxon>Bacillati</taxon>
        <taxon>Bacillota</taxon>
        <taxon>Bacilli</taxon>
        <taxon>Bacillales</taxon>
        <taxon>Staphylococcaceae</taxon>
        <taxon>Macrococcus</taxon>
    </lineage>
</organism>
<evidence type="ECO:0000256" key="8">
    <source>
        <dbReference type="ARBA" id="ARBA00023136"/>
    </source>
</evidence>
<dbReference type="UniPathway" id="UPA00029">
    <property type="reaction ID" value="UER00560"/>
</dbReference>
<reference evidence="15 16" key="1">
    <citation type="submission" date="2019-01" db="EMBL/GenBank/DDBJ databases">
        <title>Draft genome sequences of the type strains of six Macrococcus species.</title>
        <authorList>
            <person name="Mazhar S."/>
            <person name="Altermann E."/>
            <person name="Hill C."/>
            <person name="Mcauliffe O."/>
        </authorList>
    </citation>
    <scope>NUCLEOTIDE SEQUENCE [LARGE SCALE GENOMIC DNA]</scope>
    <source>
        <strain evidence="15 16">CCM4811</strain>
    </source>
</reference>
<comment type="function">
    <text evidence="13">Catalyzes the acylation of glycosyl-4,4'-diaponeurosporenoate, i.e. the esterification of glucose at the C6'' position with the carboxyl group of the C(15) fatty acid 12-methyltetradecanoic acid, to yield staphyloxanthin. This is the last step in the biosynthesis of this orange pigment, present in most staphylococci strains.</text>
</comment>
<feature type="transmembrane region" description="Helical" evidence="14">
    <location>
        <begin position="6"/>
        <end position="26"/>
    </location>
</feature>
<dbReference type="GO" id="GO:0016746">
    <property type="term" value="F:acyltransferase activity"/>
    <property type="evidence" value="ECO:0007669"/>
    <property type="project" value="UniProtKB-KW"/>
</dbReference>
<evidence type="ECO:0000256" key="2">
    <source>
        <dbReference type="ARBA" id="ARBA00022475"/>
    </source>
</evidence>
<evidence type="ECO:0000256" key="1">
    <source>
        <dbReference type="ARBA" id="ARBA00004162"/>
    </source>
</evidence>
<keyword evidence="7 14" id="KW-1133">Transmembrane helix</keyword>
<dbReference type="RefSeq" id="WP_133431335.1">
    <property type="nucleotide sequence ID" value="NZ_CP092172.1"/>
</dbReference>